<comment type="cofactor">
    <cofactor evidence="1 5">
        <name>FAD</name>
        <dbReference type="ChEBI" id="CHEBI:57692"/>
    </cofactor>
</comment>
<evidence type="ECO:0000313" key="8">
    <source>
        <dbReference type="EMBL" id="RTE64530.1"/>
    </source>
</evidence>
<sequence length="420" mass="45676">MRFLVMPLHHQNIHGPQLSPTGLESGLTEEELAVQEGVRRFAKEVLRPIGMELDKVTPEEMIAEGSKLWSVLEQAKELGLSVTAMMDMAPVERARLMAIASEELSWGDAGLAGAILVNQFPVLYAAIAGNHEMVAFCDGKRGCWGITEPDHGSDMLDTDGTMQDSAGQYGRPNCTARIEGDKIIINGQKSAWVSGAMTAEVCALYCHYDDNGTTRPGISMIVPLDAKGVTRGKPLDKAGVRALNQGELYFDNVEVPLSHLLAGPDTYAKFLYSTLAEANAHVANMYIGVARAAYEHALTYAHERKQGSLPLMRHQSVKSRMFHMFRKIEAARALLRRTVEYNASASDHALQGSIAAKITCTETAFEVASDALQIFGGNGMTKEYPMEKLLRDARSGLIADGCNEVLAIKGGNLLINPELL</sequence>
<evidence type="ECO:0000256" key="1">
    <source>
        <dbReference type="ARBA" id="ARBA00001974"/>
    </source>
</evidence>
<dbReference type="InterPro" id="IPR036250">
    <property type="entry name" value="AcylCo_DH-like_C"/>
</dbReference>
<dbReference type="Gene3D" id="2.40.110.10">
    <property type="entry name" value="Butyryl-CoA Dehydrogenase, subunit A, domain 2"/>
    <property type="match status" value="1"/>
</dbReference>
<dbReference type="PANTHER" id="PTHR43884">
    <property type="entry name" value="ACYL-COA DEHYDROGENASE"/>
    <property type="match status" value="1"/>
</dbReference>
<dbReference type="Gene3D" id="1.10.540.10">
    <property type="entry name" value="Acyl-CoA dehydrogenase/oxidase, N-terminal domain"/>
    <property type="match status" value="1"/>
</dbReference>
<dbReference type="CDD" id="cd00567">
    <property type="entry name" value="ACAD"/>
    <property type="match status" value="1"/>
</dbReference>
<dbReference type="PANTHER" id="PTHR43884:SF12">
    <property type="entry name" value="ISOVALERYL-COA DEHYDROGENASE, MITOCHONDRIAL-RELATED"/>
    <property type="match status" value="1"/>
</dbReference>
<keyword evidence="5" id="KW-0560">Oxidoreductase</keyword>
<gene>
    <name evidence="8" type="ORF">EH243_17070</name>
</gene>
<dbReference type="InterPro" id="IPR046373">
    <property type="entry name" value="Acyl-CoA_Oxase/DH_mid-dom_sf"/>
</dbReference>
<dbReference type="InterPro" id="IPR009100">
    <property type="entry name" value="AcylCoA_DH/oxidase_NM_dom_sf"/>
</dbReference>
<dbReference type="AlphaFoldDB" id="A0A430KM26"/>
<dbReference type="InterPro" id="IPR006089">
    <property type="entry name" value="Acyl-CoA_DH_CS"/>
</dbReference>
<dbReference type="InterPro" id="IPR009075">
    <property type="entry name" value="AcylCo_DH/oxidase_C"/>
</dbReference>
<keyword evidence="4 5" id="KW-0274">FAD</keyword>
<dbReference type="Proteomes" id="UP000283087">
    <property type="component" value="Unassembled WGS sequence"/>
</dbReference>
<feature type="domain" description="Acyl-CoA oxidase/dehydrogenase middle" evidence="7">
    <location>
        <begin position="143"/>
        <end position="253"/>
    </location>
</feature>
<feature type="domain" description="Acyl-CoA dehydrogenase/oxidase C-terminal" evidence="6">
    <location>
        <begin position="273"/>
        <end position="406"/>
    </location>
</feature>
<dbReference type="Pfam" id="PF00441">
    <property type="entry name" value="Acyl-CoA_dh_1"/>
    <property type="match status" value="1"/>
</dbReference>
<evidence type="ECO:0000256" key="2">
    <source>
        <dbReference type="ARBA" id="ARBA00009347"/>
    </source>
</evidence>
<dbReference type="GO" id="GO:0003995">
    <property type="term" value="F:acyl-CoA dehydrogenase activity"/>
    <property type="evidence" value="ECO:0007669"/>
    <property type="project" value="InterPro"/>
</dbReference>
<dbReference type="InterPro" id="IPR006091">
    <property type="entry name" value="Acyl-CoA_Oxase/DH_mid-dom"/>
</dbReference>
<dbReference type="Gene3D" id="1.20.140.10">
    <property type="entry name" value="Butyryl-CoA Dehydrogenase, subunit A, domain 3"/>
    <property type="match status" value="1"/>
</dbReference>
<comment type="similarity">
    <text evidence="2 5">Belongs to the acyl-CoA dehydrogenase family.</text>
</comment>
<dbReference type="EMBL" id="RQXW01000021">
    <property type="protein sequence ID" value="RTE64530.1"/>
    <property type="molecule type" value="Genomic_DNA"/>
</dbReference>
<evidence type="ECO:0000256" key="4">
    <source>
        <dbReference type="ARBA" id="ARBA00022827"/>
    </source>
</evidence>
<evidence type="ECO:0000256" key="3">
    <source>
        <dbReference type="ARBA" id="ARBA00022630"/>
    </source>
</evidence>
<dbReference type="InterPro" id="IPR037069">
    <property type="entry name" value="AcylCoA_DH/ox_N_sf"/>
</dbReference>
<dbReference type="Pfam" id="PF02770">
    <property type="entry name" value="Acyl-CoA_dh_M"/>
    <property type="match status" value="1"/>
</dbReference>
<reference evidence="8 9" key="1">
    <citation type="submission" date="2018-11" db="EMBL/GenBank/DDBJ databases">
        <title>The draft genome sequence of Amphritea opalescens ANRC-JH13T.</title>
        <authorList>
            <person name="Fang Z."/>
            <person name="Zhang Y."/>
            <person name="Han X."/>
        </authorList>
    </citation>
    <scope>NUCLEOTIDE SEQUENCE [LARGE SCALE GENOMIC DNA]</scope>
    <source>
        <strain evidence="8 9">ANRC-JH13</strain>
    </source>
</reference>
<keyword evidence="9" id="KW-1185">Reference proteome</keyword>
<name>A0A430KM26_9GAMM</name>
<dbReference type="GO" id="GO:0050660">
    <property type="term" value="F:flavin adenine dinucleotide binding"/>
    <property type="evidence" value="ECO:0007669"/>
    <property type="project" value="InterPro"/>
</dbReference>
<comment type="caution">
    <text evidence="8">The sequence shown here is derived from an EMBL/GenBank/DDBJ whole genome shotgun (WGS) entry which is preliminary data.</text>
</comment>
<dbReference type="SUPFAM" id="SSF47203">
    <property type="entry name" value="Acyl-CoA dehydrogenase C-terminal domain-like"/>
    <property type="match status" value="1"/>
</dbReference>
<organism evidence="8 9">
    <name type="scientific">Amphritea opalescens</name>
    <dbReference type="NCBI Taxonomy" id="2490544"/>
    <lineage>
        <taxon>Bacteria</taxon>
        <taxon>Pseudomonadati</taxon>
        <taxon>Pseudomonadota</taxon>
        <taxon>Gammaproteobacteria</taxon>
        <taxon>Oceanospirillales</taxon>
        <taxon>Oceanospirillaceae</taxon>
        <taxon>Amphritea</taxon>
    </lineage>
</organism>
<protein>
    <submittedName>
        <fullName evidence="8">Acyl-CoA dehydrogenase</fullName>
    </submittedName>
</protein>
<accession>A0A430KM26</accession>
<evidence type="ECO:0000259" key="6">
    <source>
        <dbReference type="Pfam" id="PF00441"/>
    </source>
</evidence>
<proteinExistence type="inferred from homology"/>
<evidence type="ECO:0000256" key="5">
    <source>
        <dbReference type="RuleBase" id="RU362125"/>
    </source>
</evidence>
<dbReference type="OrthoDB" id="9770681at2"/>
<keyword evidence="3 5" id="KW-0285">Flavoprotein</keyword>
<dbReference type="PROSITE" id="PS00073">
    <property type="entry name" value="ACYL_COA_DH_2"/>
    <property type="match status" value="1"/>
</dbReference>
<evidence type="ECO:0000259" key="7">
    <source>
        <dbReference type="Pfam" id="PF02770"/>
    </source>
</evidence>
<dbReference type="SUPFAM" id="SSF56645">
    <property type="entry name" value="Acyl-CoA dehydrogenase NM domain-like"/>
    <property type="match status" value="1"/>
</dbReference>
<evidence type="ECO:0000313" key="9">
    <source>
        <dbReference type="Proteomes" id="UP000283087"/>
    </source>
</evidence>